<keyword evidence="9" id="KW-0406">Ion transport</keyword>
<evidence type="ECO:0000256" key="4">
    <source>
        <dbReference type="ARBA" id="ARBA00022475"/>
    </source>
</evidence>
<evidence type="ECO:0000256" key="5">
    <source>
        <dbReference type="ARBA" id="ARBA00022596"/>
    </source>
</evidence>
<evidence type="ECO:0000256" key="10">
    <source>
        <dbReference type="ARBA" id="ARBA00023112"/>
    </source>
</evidence>
<dbReference type="CDD" id="cd03257">
    <property type="entry name" value="ABC_NikE_OppD_transporters"/>
    <property type="match status" value="1"/>
</dbReference>
<dbReference type="InterPro" id="IPR013563">
    <property type="entry name" value="Oligopep_ABC_C"/>
</dbReference>
<dbReference type="Pfam" id="PF08352">
    <property type="entry name" value="oligo_HPY"/>
    <property type="match status" value="1"/>
</dbReference>
<dbReference type="GO" id="GO:0015413">
    <property type="term" value="F:ABC-type nickel transporter activity"/>
    <property type="evidence" value="ECO:0007669"/>
    <property type="project" value="UniProtKB-EC"/>
</dbReference>
<evidence type="ECO:0000256" key="15">
    <source>
        <dbReference type="ARBA" id="ARBA00048610"/>
    </source>
</evidence>
<organism evidence="17 18">
    <name type="scientific">Egibacter rhizosphaerae</name>
    <dbReference type="NCBI Taxonomy" id="1670831"/>
    <lineage>
        <taxon>Bacteria</taxon>
        <taxon>Bacillati</taxon>
        <taxon>Actinomycetota</taxon>
        <taxon>Nitriliruptoria</taxon>
        <taxon>Egibacterales</taxon>
        <taxon>Egibacteraceae</taxon>
        <taxon>Egibacter</taxon>
    </lineage>
</organism>
<evidence type="ECO:0000256" key="8">
    <source>
        <dbReference type="ARBA" id="ARBA00022967"/>
    </source>
</evidence>
<reference evidence="17 18" key="1">
    <citation type="submission" date="2019-01" db="EMBL/GenBank/DDBJ databases">
        <title>Egibacter rhizosphaerae EGI 80759T.</title>
        <authorList>
            <person name="Chen D.-D."/>
            <person name="Tian Y."/>
            <person name="Jiao J.-Y."/>
            <person name="Zhang X.-T."/>
            <person name="Zhang Y.-G."/>
            <person name="Zhang Y."/>
            <person name="Xiao M."/>
            <person name="Shu W.-S."/>
            <person name="Li W.-J."/>
        </authorList>
    </citation>
    <scope>NUCLEOTIDE SEQUENCE [LARGE SCALE GENOMIC DNA]</scope>
    <source>
        <strain evidence="17 18">EGI 80759</strain>
    </source>
</reference>
<keyword evidence="6" id="KW-0547">Nucleotide-binding</keyword>
<dbReference type="SMART" id="SM00382">
    <property type="entry name" value="AAA"/>
    <property type="match status" value="1"/>
</dbReference>
<dbReference type="NCBIfam" id="TIGR01727">
    <property type="entry name" value="oligo_HPY"/>
    <property type="match status" value="1"/>
</dbReference>
<keyword evidence="4" id="KW-1003">Cell membrane</keyword>
<dbReference type="EMBL" id="CP036402">
    <property type="protein sequence ID" value="QBI19938.1"/>
    <property type="molecule type" value="Genomic_DNA"/>
</dbReference>
<comment type="similarity">
    <text evidence="2">Belongs to the ABC transporter superfamily.</text>
</comment>
<dbReference type="GO" id="GO:0005886">
    <property type="term" value="C:plasma membrane"/>
    <property type="evidence" value="ECO:0007669"/>
    <property type="project" value="UniProtKB-SubCell"/>
</dbReference>
<dbReference type="InterPro" id="IPR027417">
    <property type="entry name" value="P-loop_NTPase"/>
</dbReference>
<accession>A0A411YFD2</accession>
<evidence type="ECO:0000256" key="12">
    <source>
        <dbReference type="ARBA" id="ARBA00038669"/>
    </source>
</evidence>
<name>A0A411YFD2_9ACTN</name>
<evidence type="ECO:0000313" key="18">
    <source>
        <dbReference type="Proteomes" id="UP000291469"/>
    </source>
</evidence>
<dbReference type="InterPro" id="IPR003593">
    <property type="entry name" value="AAA+_ATPase"/>
</dbReference>
<dbReference type="GO" id="GO:0005524">
    <property type="term" value="F:ATP binding"/>
    <property type="evidence" value="ECO:0007669"/>
    <property type="project" value="UniProtKB-KW"/>
</dbReference>
<evidence type="ECO:0000313" key="17">
    <source>
        <dbReference type="EMBL" id="QBI19938.1"/>
    </source>
</evidence>
<evidence type="ECO:0000256" key="1">
    <source>
        <dbReference type="ARBA" id="ARBA00004202"/>
    </source>
</evidence>
<feature type="domain" description="ABC transporter" evidence="16">
    <location>
        <begin position="55"/>
        <end position="301"/>
    </location>
</feature>
<evidence type="ECO:0000256" key="2">
    <source>
        <dbReference type="ARBA" id="ARBA00005417"/>
    </source>
</evidence>
<dbReference type="Pfam" id="PF00005">
    <property type="entry name" value="ABC_tran"/>
    <property type="match status" value="1"/>
</dbReference>
<dbReference type="Proteomes" id="UP000291469">
    <property type="component" value="Chromosome"/>
</dbReference>
<evidence type="ECO:0000256" key="11">
    <source>
        <dbReference type="ARBA" id="ARBA00023136"/>
    </source>
</evidence>
<keyword evidence="3" id="KW-0813">Transport</keyword>
<keyword evidence="11" id="KW-0472">Membrane</keyword>
<comment type="catalytic activity">
    <reaction evidence="15">
        <text>Ni(2+)(out) + ATP + H2O = Ni(2+)(in) + ADP + phosphate + H(+)</text>
        <dbReference type="Rhea" id="RHEA:15557"/>
        <dbReference type="ChEBI" id="CHEBI:15377"/>
        <dbReference type="ChEBI" id="CHEBI:15378"/>
        <dbReference type="ChEBI" id="CHEBI:30616"/>
        <dbReference type="ChEBI" id="CHEBI:43474"/>
        <dbReference type="ChEBI" id="CHEBI:49786"/>
        <dbReference type="ChEBI" id="CHEBI:456216"/>
        <dbReference type="EC" id="7.2.2.11"/>
    </reaction>
    <physiologicalReaction direction="left-to-right" evidence="15">
        <dbReference type="Rhea" id="RHEA:15558"/>
    </physiologicalReaction>
</comment>
<dbReference type="EC" id="7.2.2.11" evidence="13"/>
<dbReference type="SUPFAM" id="SSF52540">
    <property type="entry name" value="P-loop containing nucleoside triphosphate hydrolases"/>
    <property type="match status" value="1"/>
</dbReference>
<evidence type="ECO:0000256" key="6">
    <source>
        <dbReference type="ARBA" id="ARBA00022741"/>
    </source>
</evidence>
<evidence type="ECO:0000256" key="7">
    <source>
        <dbReference type="ARBA" id="ARBA00022840"/>
    </source>
</evidence>
<evidence type="ECO:0000256" key="9">
    <source>
        <dbReference type="ARBA" id="ARBA00023065"/>
    </source>
</evidence>
<dbReference type="PROSITE" id="PS50893">
    <property type="entry name" value="ABC_TRANSPORTER_2"/>
    <property type="match status" value="1"/>
</dbReference>
<dbReference type="KEGG" id="erz:ER308_10445"/>
<keyword evidence="10" id="KW-0921">Nickel transport</keyword>
<comment type="subunit">
    <text evidence="12">The complex is composed of two ATP-binding proteins (NikD and NikE), two transmembrane proteins (NikB and NikC) and a solute-binding protein (NikA).</text>
</comment>
<evidence type="ECO:0000256" key="13">
    <source>
        <dbReference type="ARBA" id="ARBA00039098"/>
    </source>
</evidence>
<comment type="subcellular location">
    <subcellularLocation>
        <location evidence="1">Cell membrane</location>
        <topology evidence="1">Peripheral membrane protein</topology>
    </subcellularLocation>
</comment>
<evidence type="ECO:0000256" key="14">
    <source>
        <dbReference type="ARBA" id="ARBA00044143"/>
    </source>
</evidence>
<evidence type="ECO:0000259" key="16">
    <source>
        <dbReference type="PROSITE" id="PS50893"/>
    </source>
</evidence>
<proteinExistence type="inferred from homology"/>
<keyword evidence="8" id="KW-1278">Translocase</keyword>
<keyword evidence="7 17" id="KW-0067">ATP-binding</keyword>
<protein>
    <recommendedName>
        <fullName evidence="14">Nickel import system ATP-binding protein NikD</fullName>
        <ecNumber evidence="13">7.2.2.11</ecNumber>
    </recommendedName>
</protein>
<dbReference type="PANTHER" id="PTHR43297">
    <property type="entry name" value="OLIGOPEPTIDE TRANSPORT ATP-BINDING PROTEIN APPD"/>
    <property type="match status" value="1"/>
</dbReference>
<sequence>MVGRAVPRLRDRVRLGGDRNRWRVVAAAAAATVARGARAVSTLPVCAERVAEEVLHVADLGVRFRTRRGVVPALAGLSFDLAPGGTRVVIGESGSGKSVLAHTLLGLLPRNAEVLGAVRLAARHLVGASARELRELRARHVGFVPQSPATSLNPVRRLDSLLTELARVKGIPAEQAPERVDAALRELDLSLDAVARRYPHQLSGGMQQRVLIAAAKLGHPALVVADEPTSALDADLAADTADGLVSLAEHGTAVLVITHDLRLAERLGGDTAVLYAGHLVEDRPTSAVFDAPAHPYTQGLLAALPERGGVPIPGMPPELTDLPPGCPFAPRCERHQLACDDAVPRPVAVRGGYVRCLDHAHR</sequence>
<dbReference type="InterPro" id="IPR050388">
    <property type="entry name" value="ABC_Ni/Peptide_Import"/>
</dbReference>
<dbReference type="InterPro" id="IPR003439">
    <property type="entry name" value="ABC_transporter-like_ATP-bd"/>
</dbReference>
<keyword evidence="5" id="KW-0533">Nickel</keyword>
<dbReference type="Gene3D" id="3.40.50.300">
    <property type="entry name" value="P-loop containing nucleotide triphosphate hydrolases"/>
    <property type="match status" value="1"/>
</dbReference>
<dbReference type="GO" id="GO:0016887">
    <property type="term" value="F:ATP hydrolysis activity"/>
    <property type="evidence" value="ECO:0007669"/>
    <property type="project" value="InterPro"/>
</dbReference>
<dbReference type="AlphaFoldDB" id="A0A411YFD2"/>
<dbReference type="GO" id="GO:0015833">
    <property type="term" value="P:peptide transport"/>
    <property type="evidence" value="ECO:0007669"/>
    <property type="project" value="InterPro"/>
</dbReference>
<dbReference type="PANTHER" id="PTHR43297:SF13">
    <property type="entry name" value="NICKEL ABC TRANSPORTER, ATP-BINDING PROTEIN"/>
    <property type="match status" value="1"/>
</dbReference>
<dbReference type="OrthoDB" id="9809030at2"/>
<keyword evidence="18" id="KW-1185">Reference proteome</keyword>
<gene>
    <name evidence="17" type="ORF">ER308_10445</name>
</gene>
<evidence type="ECO:0000256" key="3">
    <source>
        <dbReference type="ARBA" id="ARBA00022448"/>
    </source>
</evidence>